<proteinExistence type="predicted"/>
<name>A0A444JH02_9BACT</name>
<evidence type="ECO:0000256" key="1">
    <source>
        <dbReference type="ARBA" id="ARBA00022676"/>
    </source>
</evidence>
<dbReference type="GO" id="GO:0005829">
    <property type="term" value="C:cytosol"/>
    <property type="evidence" value="ECO:0007669"/>
    <property type="project" value="TreeGrafter"/>
</dbReference>
<keyword evidence="1" id="KW-0328">Glycosyltransferase</keyword>
<dbReference type="SUPFAM" id="SSF53756">
    <property type="entry name" value="UDP-Glycosyltransferase/glycogen phosphorylase"/>
    <property type="match status" value="1"/>
</dbReference>
<evidence type="ECO:0000313" key="3">
    <source>
        <dbReference type="EMBL" id="RWX52352.1"/>
    </source>
</evidence>
<dbReference type="InterPro" id="IPR051199">
    <property type="entry name" value="LPS_LOS_Heptosyltrfase"/>
</dbReference>
<dbReference type="PANTHER" id="PTHR30160:SF1">
    <property type="entry name" value="LIPOPOLYSACCHARIDE 1,2-N-ACETYLGLUCOSAMINETRANSFERASE-RELATED"/>
    <property type="match status" value="1"/>
</dbReference>
<dbReference type="Proteomes" id="UP000288892">
    <property type="component" value="Unassembled WGS sequence"/>
</dbReference>
<gene>
    <name evidence="3" type="ORF">VU01_101810</name>
</gene>
<dbReference type="GO" id="GO:0008713">
    <property type="term" value="F:ADP-heptose-lipopolysaccharide heptosyltransferase activity"/>
    <property type="evidence" value="ECO:0007669"/>
    <property type="project" value="TreeGrafter"/>
</dbReference>
<dbReference type="Gene3D" id="3.40.50.2000">
    <property type="entry name" value="Glycogen Phosphorylase B"/>
    <property type="match status" value="2"/>
</dbReference>
<dbReference type="AlphaFoldDB" id="A0A444JH02"/>
<dbReference type="EMBL" id="MTKS01000018">
    <property type="protein sequence ID" value="RWX52352.1"/>
    <property type="molecule type" value="Genomic_DNA"/>
</dbReference>
<keyword evidence="4" id="KW-1185">Reference proteome</keyword>
<dbReference type="Pfam" id="PF01075">
    <property type="entry name" value="Glyco_transf_9"/>
    <property type="match status" value="1"/>
</dbReference>
<evidence type="ECO:0000256" key="2">
    <source>
        <dbReference type="ARBA" id="ARBA00022679"/>
    </source>
</evidence>
<protein>
    <submittedName>
        <fullName evidence="3">Heptosyltransferase-3</fullName>
    </submittedName>
</protein>
<dbReference type="CDD" id="cd03789">
    <property type="entry name" value="GT9_LPS_heptosyltransferase"/>
    <property type="match status" value="1"/>
</dbReference>
<reference evidence="3 4" key="1">
    <citation type="submission" date="2017-01" db="EMBL/GenBank/DDBJ databases">
        <title>The cable genome- insights into the physiology and evolution of filamentous bacteria capable of sulfide oxidation via long distance electron transfer.</title>
        <authorList>
            <person name="Schreiber L."/>
            <person name="Bjerg J.T."/>
            <person name="Boggild A."/>
            <person name="Van De Vossenberg J."/>
            <person name="Meysman F."/>
            <person name="Nielsen L.P."/>
            <person name="Schramm A."/>
            <person name="Kjeldsen K.U."/>
        </authorList>
    </citation>
    <scope>NUCLEOTIDE SEQUENCE [LARGE SCALE GENOMIC DNA]</scope>
    <source>
        <strain evidence="3">A5</strain>
    </source>
</reference>
<keyword evidence="2 3" id="KW-0808">Transferase</keyword>
<organism evidence="3 4">
    <name type="scientific">Candidatus Electrothrix marina</name>
    <dbReference type="NCBI Taxonomy" id="1859130"/>
    <lineage>
        <taxon>Bacteria</taxon>
        <taxon>Pseudomonadati</taxon>
        <taxon>Thermodesulfobacteriota</taxon>
        <taxon>Desulfobulbia</taxon>
        <taxon>Desulfobulbales</taxon>
        <taxon>Desulfobulbaceae</taxon>
        <taxon>Candidatus Electrothrix</taxon>
    </lineage>
</organism>
<evidence type="ECO:0000313" key="4">
    <source>
        <dbReference type="Proteomes" id="UP000288892"/>
    </source>
</evidence>
<accession>A0A444JH02</accession>
<sequence>MYKIINRKKRIATIIADILGNLLFFPLRLIRKQEAITPDRVKTICIIRTAYIGDVIMTLPILPALYKRYPEAKITFLTSTASAAVLQHNKYIDKILTFNPFWFYPGSIKDWFAFIRKLRSLRFDLLIETRADIRELALLAFWIPARFKVSYDVGGGGYLLTHRVPYPGLCHKVDYHLQLAQYLDCPTEGAEAELFLTVEEEQKIVSILRTQGITGPFIAVHPGSRLVLKRWFPDRFAQVCENLFQQYRLPVVLVGGADESPLTQGIQTTLQAQQCQAVSLAGALNIRQLAALLERAALFLCNDSAPMHIAAAMKTPTIAIFGPSKSVETAPYSPVGQVVEKDFPCRVTCDESRCCSPEHGSDYHACLQEITVQDVQQAAEEILNRSYQPILS</sequence>
<comment type="caution">
    <text evidence="3">The sequence shown here is derived from an EMBL/GenBank/DDBJ whole genome shotgun (WGS) entry which is preliminary data.</text>
</comment>
<dbReference type="InterPro" id="IPR002201">
    <property type="entry name" value="Glyco_trans_9"/>
</dbReference>
<dbReference type="PANTHER" id="PTHR30160">
    <property type="entry name" value="TETRAACYLDISACCHARIDE 4'-KINASE-RELATED"/>
    <property type="match status" value="1"/>
</dbReference>
<dbReference type="GO" id="GO:0009244">
    <property type="term" value="P:lipopolysaccharide core region biosynthetic process"/>
    <property type="evidence" value="ECO:0007669"/>
    <property type="project" value="TreeGrafter"/>
</dbReference>